<feature type="transmembrane region" description="Helical" evidence="1">
    <location>
        <begin position="12"/>
        <end position="31"/>
    </location>
</feature>
<evidence type="ECO:0000256" key="1">
    <source>
        <dbReference type="SAM" id="Phobius"/>
    </source>
</evidence>
<keyword evidence="1" id="KW-1133">Transmembrane helix</keyword>
<evidence type="ECO:0000313" key="2">
    <source>
        <dbReference type="EMBL" id="HIU12914.1"/>
    </source>
</evidence>
<gene>
    <name evidence="2" type="ORF">IAD15_02445</name>
</gene>
<reference evidence="2" key="2">
    <citation type="journal article" date="2021" name="PeerJ">
        <title>Extensive microbial diversity within the chicken gut microbiome revealed by metagenomics and culture.</title>
        <authorList>
            <person name="Gilroy R."/>
            <person name="Ravi A."/>
            <person name="Getino M."/>
            <person name="Pursley I."/>
            <person name="Horton D.L."/>
            <person name="Alikhan N.F."/>
            <person name="Baker D."/>
            <person name="Gharbi K."/>
            <person name="Hall N."/>
            <person name="Watson M."/>
            <person name="Adriaenssens E.M."/>
            <person name="Foster-Nyarko E."/>
            <person name="Jarju S."/>
            <person name="Secka A."/>
            <person name="Antonio M."/>
            <person name="Oren A."/>
            <person name="Chaudhuri R.R."/>
            <person name="La Ragione R."/>
            <person name="Hildebrand F."/>
            <person name="Pallen M.J."/>
        </authorList>
    </citation>
    <scope>NUCLEOTIDE SEQUENCE</scope>
    <source>
        <strain evidence="2">CHK195-11698</strain>
    </source>
</reference>
<comment type="caution">
    <text evidence="2">The sequence shown here is derived from an EMBL/GenBank/DDBJ whole genome shotgun (WGS) entry which is preliminary data.</text>
</comment>
<sequence>MKEILSKLTIRIIMATLFLVVFNTVGVRYGWAIPINFFSIIVIAAFGIPGVIAVILLIQGF</sequence>
<name>A0A9D1HP67_9FIRM</name>
<evidence type="ECO:0000313" key="3">
    <source>
        <dbReference type="Proteomes" id="UP000824175"/>
    </source>
</evidence>
<keyword evidence="1" id="KW-0472">Membrane</keyword>
<dbReference type="EMBL" id="DVMJ01000016">
    <property type="protein sequence ID" value="HIU12914.1"/>
    <property type="molecule type" value="Genomic_DNA"/>
</dbReference>
<dbReference type="AlphaFoldDB" id="A0A9D1HP67"/>
<dbReference type="Pfam" id="PF07441">
    <property type="entry name" value="BofA"/>
    <property type="match status" value="1"/>
</dbReference>
<keyword evidence="1" id="KW-0812">Transmembrane</keyword>
<accession>A0A9D1HP67</accession>
<organism evidence="2 3">
    <name type="scientific">Candidatus Fimiplasma intestinipullorum</name>
    <dbReference type="NCBI Taxonomy" id="2840825"/>
    <lineage>
        <taxon>Bacteria</taxon>
        <taxon>Bacillati</taxon>
        <taxon>Bacillota</taxon>
        <taxon>Clostridia</taxon>
        <taxon>Eubacteriales</taxon>
        <taxon>Candidatus Fimiplasma</taxon>
    </lineage>
</organism>
<feature type="transmembrane region" description="Helical" evidence="1">
    <location>
        <begin position="37"/>
        <end position="58"/>
    </location>
</feature>
<protein>
    <submittedName>
        <fullName evidence="2">Pro-sigmaK processing inhibitor BofA family protein</fullName>
    </submittedName>
</protein>
<dbReference type="InterPro" id="IPR010001">
    <property type="entry name" value="BofA"/>
</dbReference>
<reference evidence="2" key="1">
    <citation type="submission" date="2020-10" db="EMBL/GenBank/DDBJ databases">
        <authorList>
            <person name="Gilroy R."/>
        </authorList>
    </citation>
    <scope>NUCLEOTIDE SEQUENCE</scope>
    <source>
        <strain evidence="2">CHK195-11698</strain>
    </source>
</reference>
<dbReference type="Proteomes" id="UP000824175">
    <property type="component" value="Unassembled WGS sequence"/>
</dbReference>
<proteinExistence type="predicted"/>